<accession>A0ABQ2KD97</accession>
<dbReference type="EMBL" id="BMLM01000001">
    <property type="protein sequence ID" value="GGN78752.1"/>
    <property type="molecule type" value="Genomic_DNA"/>
</dbReference>
<evidence type="ECO:0000313" key="2">
    <source>
        <dbReference type="Proteomes" id="UP000626982"/>
    </source>
</evidence>
<protein>
    <recommendedName>
        <fullName evidence="3">Nucleotidyltransferase domain-containing protein</fullName>
    </recommendedName>
</protein>
<proteinExistence type="predicted"/>
<name>A0ABQ2KD97_9MICO</name>
<evidence type="ECO:0008006" key="3">
    <source>
        <dbReference type="Google" id="ProtNLM"/>
    </source>
</evidence>
<keyword evidence="2" id="KW-1185">Reference proteome</keyword>
<dbReference type="Gene3D" id="3.30.460.10">
    <property type="entry name" value="Beta Polymerase, domain 2"/>
    <property type="match status" value="1"/>
</dbReference>
<dbReference type="InterPro" id="IPR043519">
    <property type="entry name" value="NT_sf"/>
</dbReference>
<gene>
    <name evidence="1" type="ORF">GCM10010968_04900</name>
</gene>
<evidence type="ECO:0000313" key="1">
    <source>
        <dbReference type="EMBL" id="GGN78752.1"/>
    </source>
</evidence>
<dbReference type="SUPFAM" id="SSF81301">
    <property type="entry name" value="Nucleotidyltransferase"/>
    <property type="match status" value="1"/>
</dbReference>
<dbReference type="RefSeq" id="WP_188715699.1">
    <property type="nucleotide sequence ID" value="NZ_BAABBD010000001.1"/>
</dbReference>
<comment type="caution">
    <text evidence="1">The sequence shown here is derived from an EMBL/GenBank/DDBJ whole genome shotgun (WGS) entry which is preliminary data.</text>
</comment>
<organism evidence="1 2">
    <name type="scientific">Agrococcus terreus</name>
    <dbReference type="NCBI Taxonomy" id="574649"/>
    <lineage>
        <taxon>Bacteria</taxon>
        <taxon>Bacillati</taxon>
        <taxon>Actinomycetota</taxon>
        <taxon>Actinomycetes</taxon>
        <taxon>Micrococcales</taxon>
        <taxon>Microbacteriaceae</taxon>
        <taxon>Agrococcus</taxon>
    </lineage>
</organism>
<sequence>MERAEFDEWSERLVAWAAQADGVLGLVLVGSTARTAHAPDAWSDHDFFVVAEPGSAEQLRARTDWLPRRAAGIALHERDTAHGAWVVFVDGHLLEYAVFAPDEVGLSRSGALRVAVDRAGGLASRMLPTLAPPERDPRTLATALHRALLVGAGRGARGERLVARRHLLDAADALLGLVAALRGADDAQDPWRRVERTEPELAAALDGIIARGDAGAALALADLAADAAGDQPWWPAALAAAVRPRLVAAARDDEA</sequence>
<reference evidence="2" key="1">
    <citation type="journal article" date="2019" name="Int. J. Syst. Evol. Microbiol.">
        <title>The Global Catalogue of Microorganisms (GCM) 10K type strain sequencing project: providing services to taxonomists for standard genome sequencing and annotation.</title>
        <authorList>
            <consortium name="The Broad Institute Genomics Platform"/>
            <consortium name="The Broad Institute Genome Sequencing Center for Infectious Disease"/>
            <person name="Wu L."/>
            <person name="Ma J."/>
        </authorList>
    </citation>
    <scope>NUCLEOTIDE SEQUENCE [LARGE SCALE GENOMIC DNA]</scope>
    <source>
        <strain evidence="2">CGMCC 1.6960</strain>
    </source>
</reference>
<dbReference type="Proteomes" id="UP000626982">
    <property type="component" value="Unassembled WGS sequence"/>
</dbReference>